<organism evidence="2 3">
    <name type="scientific">Paenibacillus gansuensis</name>
    <dbReference type="NCBI Taxonomy" id="306542"/>
    <lineage>
        <taxon>Bacteria</taxon>
        <taxon>Bacillati</taxon>
        <taxon>Bacillota</taxon>
        <taxon>Bacilli</taxon>
        <taxon>Bacillales</taxon>
        <taxon>Paenibacillaceae</taxon>
        <taxon>Paenibacillus</taxon>
    </lineage>
</organism>
<proteinExistence type="predicted"/>
<keyword evidence="3" id="KW-1185">Reference proteome</keyword>
<dbReference type="Pfam" id="PF14168">
    <property type="entry name" value="YjzC"/>
    <property type="match status" value="1"/>
</dbReference>
<protein>
    <submittedName>
        <fullName evidence="2">YjzC family protein</fullName>
    </submittedName>
</protein>
<evidence type="ECO:0000313" key="3">
    <source>
        <dbReference type="Proteomes" id="UP001597541"/>
    </source>
</evidence>
<evidence type="ECO:0000256" key="1">
    <source>
        <dbReference type="SAM" id="MobiDB-lite"/>
    </source>
</evidence>
<evidence type="ECO:0000313" key="2">
    <source>
        <dbReference type="EMBL" id="MFD2615276.1"/>
    </source>
</evidence>
<sequence>MGEQSLFEPGQKAPNNGIYYEVGEDDFHMNINNPKQVELSKGDRFPETTNEDRKWRRKGTH</sequence>
<comment type="caution">
    <text evidence="2">The sequence shown here is derived from an EMBL/GenBank/DDBJ whole genome shotgun (WGS) entry which is preliminary data.</text>
</comment>
<feature type="compositionally biased region" description="Basic and acidic residues" evidence="1">
    <location>
        <begin position="38"/>
        <end position="54"/>
    </location>
</feature>
<accession>A0ABW5PJP9</accession>
<dbReference type="InterPro" id="IPR025549">
    <property type="entry name" value="YjzC"/>
</dbReference>
<dbReference type="Proteomes" id="UP001597541">
    <property type="component" value="Unassembled WGS sequence"/>
</dbReference>
<gene>
    <name evidence="2" type="ORF">ACFSUF_23010</name>
</gene>
<dbReference type="RefSeq" id="WP_377607020.1">
    <property type="nucleotide sequence ID" value="NZ_JBHUME010000019.1"/>
</dbReference>
<dbReference type="EMBL" id="JBHUME010000019">
    <property type="protein sequence ID" value="MFD2615276.1"/>
    <property type="molecule type" value="Genomic_DNA"/>
</dbReference>
<name>A0ABW5PJP9_9BACL</name>
<reference evidence="3" key="1">
    <citation type="journal article" date="2019" name="Int. J. Syst. Evol. Microbiol.">
        <title>The Global Catalogue of Microorganisms (GCM) 10K type strain sequencing project: providing services to taxonomists for standard genome sequencing and annotation.</title>
        <authorList>
            <consortium name="The Broad Institute Genomics Platform"/>
            <consortium name="The Broad Institute Genome Sequencing Center for Infectious Disease"/>
            <person name="Wu L."/>
            <person name="Ma J."/>
        </authorList>
    </citation>
    <scope>NUCLEOTIDE SEQUENCE [LARGE SCALE GENOMIC DNA]</scope>
    <source>
        <strain evidence="3">KCTC 3950</strain>
    </source>
</reference>
<feature type="region of interest" description="Disordered" evidence="1">
    <location>
        <begin position="36"/>
        <end position="61"/>
    </location>
</feature>